<evidence type="ECO:0000256" key="4">
    <source>
        <dbReference type="SAM" id="MobiDB-lite"/>
    </source>
</evidence>
<keyword evidence="2" id="KW-0964">Secreted</keyword>
<protein>
    <submittedName>
        <fullName evidence="5">Heme peroxidase family protein</fullName>
    </submittedName>
</protein>
<evidence type="ECO:0000256" key="2">
    <source>
        <dbReference type="ARBA" id="ARBA00022525"/>
    </source>
</evidence>
<dbReference type="Pfam" id="PF03098">
    <property type="entry name" value="An_peroxidase"/>
    <property type="match status" value="1"/>
</dbReference>
<reference evidence="5" key="1">
    <citation type="submission" date="2022-10" db="EMBL/GenBank/DDBJ databases">
        <title>The complete genomes of actinobacterial strains from the NBC collection.</title>
        <authorList>
            <person name="Joergensen T.S."/>
            <person name="Alvarez Arevalo M."/>
            <person name="Sterndorff E.B."/>
            <person name="Faurdal D."/>
            <person name="Vuksanovic O."/>
            <person name="Mourched A.-S."/>
            <person name="Charusanti P."/>
            <person name="Shaw S."/>
            <person name="Blin K."/>
            <person name="Weber T."/>
        </authorList>
    </citation>
    <scope>NUCLEOTIDE SEQUENCE</scope>
    <source>
        <strain evidence="5">NBC_00003</strain>
    </source>
</reference>
<dbReference type="AlphaFoldDB" id="A0AAU2V0C3"/>
<dbReference type="EMBL" id="CP108318">
    <property type="protein sequence ID" value="WTW60643.1"/>
    <property type="molecule type" value="Genomic_DNA"/>
</dbReference>
<dbReference type="PANTHER" id="PTHR11475:SF4">
    <property type="entry name" value="CHORION PEROXIDASE"/>
    <property type="match status" value="1"/>
</dbReference>
<dbReference type="InterPro" id="IPR010255">
    <property type="entry name" value="Haem_peroxidase_sf"/>
</dbReference>
<gene>
    <name evidence="5" type="ORF">OG549_08300</name>
</gene>
<dbReference type="Gene3D" id="1.10.640.10">
    <property type="entry name" value="Haem peroxidase domain superfamily, animal type"/>
    <property type="match status" value="1"/>
</dbReference>
<proteinExistence type="predicted"/>
<feature type="region of interest" description="Disordered" evidence="4">
    <location>
        <begin position="1"/>
        <end position="35"/>
    </location>
</feature>
<dbReference type="GO" id="GO:0004601">
    <property type="term" value="F:peroxidase activity"/>
    <property type="evidence" value="ECO:0007669"/>
    <property type="project" value="UniProtKB-KW"/>
</dbReference>
<dbReference type="GO" id="GO:0005576">
    <property type="term" value="C:extracellular region"/>
    <property type="evidence" value="ECO:0007669"/>
    <property type="project" value="UniProtKB-SubCell"/>
</dbReference>
<keyword evidence="5" id="KW-0560">Oxidoreductase</keyword>
<evidence type="ECO:0000256" key="1">
    <source>
        <dbReference type="ARBA" id="ARBA00004613"/>
    </source>
</evidence>
<dbReference type="InterPro" id="IPR037120">
    <property type="entry name" value="Haem_peroxidase_sf_animal"/>
</dbReference>
<accession>A0AAU2V0C3</accession>
<sequence>MHRHHRDSYYVVDDGDDGDGGRILEGDGAGRAAARIPTAEERQLAFRFSRLSKEKGVQISPELRAKLALAMTQAATPDPESQVAVPAGFTYLAQFADHDLTLDNTQVALGDPVPVEDLVQGRSPALDLDSVYGLGPHHPSSARFYEPDGHLKLGTTAGAPVPPGFPPANSDHKGFDLPRAGDAAGGTKADRRAALIPDARNDENLAVASIHRAFIAFHNQVHDHLVASGLPGPRLFRTARDTVVKHYQWMLRTDFLPRIVDPDIVERVFAHGRRHFEVPGGRRDDHPTMPIEFSVAAYRLGHSMVRDFYQWNRVFRFSGPGGLATLGLLFRFSGTSGNLSPAPGSDPNDLSDLDDPNAGDGLRLPSSWIADYRRLFDFTEVGRPDLAVPALEFNPAKRIDTLLVDPLATLPEGTFAGRGRPAPPAIQRNLAYRNLTRAAMVELATGPQMAAQLGITPLTADEILHGDNGAALDTLTDDERMELVAHTPLWFYVLREAEVNRNLPGRLTGVGGTLVAEVFHRAMEASRSSIVRHPGWRPTLPAHRPGTFTMADLLLFAFDGDAEKINPLGDGPIPTP</sequence>
<keyword evidence="5" id="KW-0575">Peroxidase</keyword>
<comment type="subcellular location">
    <subcellularLocation>
        <location evidence="1">Secreted</location>
    </subcellularLocation>
</comment>
<dbReference type="GO" id="GO:0020037">
    <property type="term" value="F:heme binding"/>
    <property type="evidence" value="ECO:0007669"/>
    <property type="project" value="InterPro"/>
</dbReference>
<dbReference type="CDD" id="cd09819">
    <property type="entry name" value="An_peroxidase_bacterial_1"/>
    <property type="match status" value="1"/>
</dbReference>
<evidence type="ECO:0000313" key="5">
    <source>
        <dbReference type="EMBL" id="WTW60643.1"/>
    </source>
</evidence>
<dbReference type="GO" id="GO:0006979">
    <property type="term" value="P:response to oxidative stress"/>
    <property type="evidence" value="ECO:0007669"/>
    <property type="project" value="InterPro"/>
</dbReference>
<dbReference type="SUPFAM" id="SSF48113">
    <property type="entry name" value="Heme-dependent peroxidases"/>
    <property type="match status" value="1"/>
</dbReference>
<organism evidence="5">
    <name type="scientific">Streptomyces sp. NBC_00003</name>
    <dbReference type="NCBI Taxonomy" id="2903608"/>
    <lineage>
        <taxon>Bacteria</taxon>
        <taxon>Bacillati</taxon>
        <taxon>Actinomycetota</taxon>
        <taxon>Actinomycetes</taxon>
        <taxon>Kitasatosporales</taxon>
        <taxon>Streptomycetaceae</taxon>
        <taxon>Streptomyces</taxon>
    </lineage>
</organism>
<name>A0AAU2V0C3_9ACTN</name>
<keyword evidence="3" id="KW-0325">Glycoprotein</keyword>
<dbReference type="InterPro" id="IPR019791">
    <property type="entry name" value="Haem_peroxidase_animal"/>
</dbReference>
<dbReference type="PANTHER" id="PTHR11475">
    <property type="entry name" value="OXIDASE/PEROXIDASE"/>
    <property type="match status" value="1"/>
</dbReference>
<evidence type="ECO:0000256" key="3">
    <source>
        <dbReference type="ARBA" id="ARBA00023180"/>
    </source>
</evidence>